<evidence type="ECO:0000256" key="2">
    <source>
        <dbReference type="ARBA" id="ARBA00022857"/>
    </source>
</evidence>
<evidence type="ECO:0000313" key="5">
    <source>
        <dbReference type="Proteomes" id="UP000664132"/>
    </source>
</evidence>
<dbReference type="EMBL" id="JAFJYH010000043">
    <property type="protein sequence ID" value="KAG4422851.1"/>
    <property type="molecule type" value="Genomic_DNA"/>
</dbReference>
<keyword evidence="2" id="KW-0521">NADP</keyword>
<name>A0A8H7WDL4_9HELO</name>
<dbReference type="InterPro" id="IPR002347">
    <property type="entry name" value="SDR_fam"/>
</dbReference>
<accession>A0A8H7WDL4</accession>
<comment type="similarity">
    <text evidence="1">Belongs to the short-chain dehydrogenases/reductases (SDR) family.</text>
</comment>
<dbReference type="SUPFAM" id="SSF51735">
    <property type="entry name" value="NAD(P)-binding Rossmann-fold domains"/>
    <property type="match status" value="1"/>
</dbReference>
<dbReference type="PRINTS" id="PR00081">
    <property type="entry name" value="GDHRDH"/>
</dbReference>
<dbReference type="PROSITE" id="PS00061">
    <property type="entry name" value="ADH_SHORT"/>
    <property type="match status" value="1"/>
</dbReference>
<dbReference type="OrthoDB" id="3596955at2759"/>
<dbReference type="PANTHER" id="PTHR44229:SF4">
    <property type="entry name" value="15-HYDROXYPROSTAGLANDIN DEHYDROGENASE [NAD(+)]"/>
    <property type="match status" value="1"/>
</dbReference>
<proteinExistence type="inferred from homology"/>
<keyword evidence="5" id="KW-1185">Reference proteome</keyword>
<reference evidence="4" key="1">
    <citation type="submission" date="2021-02" db="EMBL/GenBank/DDBJ databases">
        <title>Genome sequence Cadophora malorum strain M34.</title>
        <authorList>
            <person name="Stefanovic E."/>
            <person name="Vu D."/>
            <person name="Scully C."/>
            <person name="Dijksterhuis J."/>
            <person name="Roader J."/>
            <person name="Houbraken J."/>
        </authorList>
    </citation>
    <scope>NUCLEOTIDE SEQUENCE</scope>
    <source>
        <strain evidence="4">M34</strain>
    </source>
</reference>
<evidence type="ECO:0000256" key="3">
    <source>
        <dbReference type="ARBA" id="ARBA00023002"/>
    </source>
</evidence>
<evidence type="ECO:0008006" key="6">
    <source>
        <dbReference type="Google" id="ProtNLM"/>
    </source>
</evidence>
<dbReference type="Gene3D" id="3.40.50.720">
    <property type="entry name" value="NAD(P)-binding Rossmann-like Domain"/>
    <property type="match status" value="1"/>
</dbReference>
<dbReference type="InterPro" id="IPR036291">
    <property type="entry name" value="NAD(P)-bd_dom_sf"/>
</dbReference>
<dbReference type="Pfam" id="PF00106">
    <property type="entry name" value="adh_short"/>
    <property type="match status" value="1"/>
</dbReference>
<dbReference type="GO" id="GO:0005737">
    <property type="term" value="C:cytoplasm"/>
    <property type="evidence" value="ECO:0007669"/>
    <property type="project" value="TreeGrafter"/>
</dbReference>
<dbReference type="InterPro" id="IPR020904">
    <property type="entry name" value="Sc_DH/Rdtase_CS"/>
</dbReference>
<organism evidence="4 5">
    <name type="scientific">Cadophora malorum</name>
    <dbReference type="NCBI Taxonomy" id="108018"/>
    <lineage>
        <taxon>Eukaryota</taxon>
        <taxon>Fungi</taxon>
        <taxon>Dikarya</taxon>
        <taxon>Ascomycota</taxon>
        <taxon>Pezizomycotina</taxon>
        <taxon>Leotiomycetes</taxon>
        <taxon>Helotiales</taxon>
        <taxon>Ploettnerulaceae</taxon>
        <taxon>Cadophora</taxon>
    </lineage>
</organism>
<evidence type="ECO:0000313" key="4">
    <source>
        <dbReference type="EMBL" id="KAG4422851.1"/>
    </source>
</evidence>
<gene>
    <name evidence="4" type="ORF">IFR04_004073</name>
</gene>
<dbReference type="GO" id="GO:0016616">
    <property type="term" value="F:oxidoreductase activity, acting on the CH-OH group of donors, NAD or NADP as acceptor"/>
    <property type="evidence" value="ECO:0007669"/>
    <property type="project" value="TreeGrafter"/>
</dbReference>
<dbReference type="Proteomes" id="UP000664132">
    <property type="component" value="Unassembled WGS sequence"/>
</dbReference>
<sequence>MATDTTQKQEARLRGAAKVDFTTPLHTSVLENKTAIITGGASGIGLGIAAALSQYGVRVGILDINEEAGLRAQRDLSIAGGGTVKYFHTDVTSWDSQLAAFKEVLAWSGNTLDIVIPSAGVRSHNMRDLVYDQLADLTRDPTRPPTTTFDVNLRGTYYTTYLALTYLTRFASQPSSMEREFKPQLLFMSSLAGYAEQSLSADYAATKYGVRGMWKAIRSQGKLFGGCQANLLAPGFVHTDAGAGKEEREEKHGIVGVKAAKTEDVVEGAVRCVCDGGVEARAVCCVQGEEGRPGCNNFDLCDNMEDFNGGKVLLDAIRGGVLGRFGGKE</sequence>
<dbReference type="AlphaFoldDB" id="A0A8H7WDL4"/>
<protein>
    <recommendedName>
        <fullName evidence="6">NAD(P)-binding protein</fullName>
    </recommendedName>
</protein>
<keyword evidence="3" id="KW-0560">Oxidoreductase</keyword>
<dbReference type="PANTHER" id="PTHR44229">
    <property type="entry name" value="15-HYDROXYPROSTAGLANDIN DEHYDROGENASE [NAD(+)]"/>
    <property type="match status" value="1"/>
</dbReference>
<comment type="caution">
    <text evidence="4">The sequence shown here is derived from an EMBL/GenBank/DDBJ whole genome shotgun (WGS) entry which is preliminary data.</text>
</comment>
<evidence type="ECO:0000256" key="1">
    <source>
        <dbReference type="ARBA" id="ARBA00006484"/>
    </source>
</evidence>